<keyword evidence="3" id="KW-0347">Helicase</keyword>
<dbReference type="Proteomes" id="UP000297777">
    <property type="component" value="Unassembled WGS sequence"/>
</dbReference>
<protein>
    <recommendedName>
        <fullName evidence="7">CCHC-type domain-containing protein</fullName>
    </recommendedName>
</protein>
<feature type="region of interest" description="Disordered" evidence="6">
    <location>
        <begin position="1096"/>
        <end position="1120"/>
    </location>
</feature>
<dbReference type="GO" id="GO:0043139">
    <property type="term" value="F:5'-3' DNA helicase activity"/>
    <property type="evidence" value="ECO:0007669"/>
    <property type="project" value="TreeGrafter"/>
</dbReference>
<evidence type="ECO:0000256" key="6">
    <source>
        <dbReference type="SAM" id="MobiDB-lite"/>
    </source>
</evidence>
<dbReference type="InterPro" id="IPR050534">
    <property type="entry name" value="Coronavir_polyprotein_1ab"/>
</dbReference>
<dbReference type="EMBL" id="PQXH01000009">
    <property type="protein sequence ID" value="TGO18576.1"/>
    <property type="molecule type" value="Genomic_DNA"/>
</dbReference>
<feature type="compositionally biased region" description="Basic and acidic residues" evidence="6">
    <location>
        <begin position="406"/>
        <end position="415"/>
    </location>
</feature>
<feature type="region of interest" description="Disordered" evidence="6">
    <location>
        <begin position="397"/>
        <end position="432"/>
    </location>
</feature>
<dbReference type="Pfam" id="PF13087">
    <property type="entry name" value="AAA_12"/>
    <property type="match status" value="1"/>
</dbReference>
<dbReference type="InterPro" id="IPR027417">
    <property type="entry name" value="P-loop_NTPase"/>
</dbReference>
<evidence type="ECO:0000313" key="8">
    <source>
        <dbReference type="EMBL" id="TGO18576.1"/>
    </source>
</evidence>
<evidence type="ECO:0000256" key="1">
    <source>
        <dbReference type="ARBA" id="ARBA00022741"/>
    </source>
</evidence>
<evidence type="ECO:0000256" key="2">
    <source>
        <dbReference type="ARBA" id="ARBA00022801"/>
    </source>
</evidence>
<gene>
    <name evidence="8" type="ORF">BTUL_0009g00960</name>
</gene>
<comment type="caution">
    <text evidence="8">The sequence shown here is derived from an EMBL/GenBank/DDBJ whole genome shotgun (WGS) entry which is preliminary data.</text>
</comment>
<name>A0A4Z1F2H8_9HELO</name>
<keyword evidence="1" id="KW-0547">Nucleotide-binding</keyword>
<dbReference type="Gene3D" id="3.40.50.300">
    <property type="entry name" value="P-loop containing nucleotide triphosphate hydrolases"/>
    <property type="match status" value="2"/>
</dbReference>
<evidence type="ECO:0000256" key="5">
    <source>
        <dbReference type="PROSITE-ProRule" id="PRU00047"/>
    </source>
</evidence>
<evidence type="ECO:0000256" key="3">
    <source>
        <dbReference type="ARBA" id="ARBA00022806"/>
    </source>
</evidence>
<dbReference type="GO" id="GO:0003676">
    <property type="term" value="F:nucleic acid binding"/>
    <property type="evidence" value="ECO:0007669"/>
    <property type="project" value="InterPro"/>
</dbReference>
<dbReference type="GO" id="GO:0016787">
    <property type="term" value="F:hydrolase activity"/>
    <property type="evidence" value="ECO:0007669"/>
    <property type="project" value="UniProtKB-KW"/>
</dbReference>
<dbReference type="GO" id="GO:0008270">
    <property type="term" value="F:zinc ion binding"/>
    <property type="evidence" value="ECO:0007669"/>
    <property type="project" value="UniProtKB-KW"/>
</dbReference>
<dbReference type="InterPro" id="IPR001878">
    <property type="entry name" value="Znf_CCHC"/>
</dbReference>
<sequence>MSYSTEARFDAVNVQGPGGIGDEISEPIEIENFVHVEILTKNEELTERVVAAENEEPIEKKEVAIKPEEPKKKARIYPVQQIFTEIVVWAMYNDIAVGDLARSNLKGYDGLSSASQNSAIAIVFHQSVVISKNPGSPRFILRTSIPMTAITDYKFKVAFVDNMSEAMDKDVSKDWHHKGYGIVSFKADYVHLSAFENEIPVNLVPDAAEELKKYTRRVGSATPPHYFEFIVSSKYVQHMYFLKCTQLEWERDNEANPYHKWIRNSHQQRQLGPGNLFAPDDRSPFTKAGLVLATADLWQSKLQYQVHLTYAYNVENAFEVTKVAAWQRAVLHASITDVPGSRNLKDNVNDNDSPKLYSLTMAIQTMEVDVPSIGEVYDIILLDFIPPPCPVADVEVADESDNANTDSKDDGDGYFKPRRSTKQNRAEDQEKHEEILEERARVWCGQVVSVFDGLVEIVITRPSDPRWKGSKDLQPRVNTQIPTHSHRFIHTSLYKKELEVAAKHRIKMVPQLSSRVYKDLINGIQAFCNVEHTPELISSEVHVKCYAQKAAFDALEIVDGLVFINGFIASGKTMSAVCVLVCAVNNTSSQRKQCVLAISETNSAVDSLAQEFHQFISYPKEPSEGRQHLIIRLLPLEGEMNTVKTRMIAKQNKINLLADDALFAGFPGEVEANLHGHGQTVEATRIQGDKRKSTKIKTLNLTLEQAMWRELTNSGNDGDVYSKKLLLLLRRIQNQSKLEFKEKDALKDLLQRLCLLTISKADVIVCTIVMAIRPDFAKILGKTHLNPDFPNTFSHVLKESVLGIAMQLTSHNSCLVRQRRIWTQDLCVFLSCHFYSGKLKDGNEKRKKLIEFMFCHAFIKDTLKVQTNGNFVMFHMESRDTIQKVGTSRTNQHHQIAAIDLIKKLILAVDTSKFGVDKANFNIEYPSPYKAQVHEMNVLIKTLGDNRVNASTFKTAQGIGRNVVIVDFTASNRLTDFADDTRDSLVALSRHKHALFVICNSKSTSPNSYSDNARKAIQLKGVGRNICSIAEFASEFRVLINIPVPEIGDCFKCKGAGHKANECTVITSFVPTCHSSVDGAGEAVAVGEEADDSVVNGGTWGGWSTGSDAGAGNPDTGSAW</sequence>
<keyword evidence="4" id="KW-0067">ATP-binding</keyword>
<keyword evidence="5" id="KW-0479">Metal-binding</keyword>
<accession>A0A4Z1F2H8</accession>
<proteinExistence type="predicted"/>
<dbReference type="GO" id="GO:0005524">
    <property type="term" value="F:ATP binding"/>
    <property type="evidence" value="ECO:0007669"/>
    <property type="project" value="UniProtKB-KW"/>
</dbReference>
<keyword evidence="5" id="KW-0862">Zinc</keyword>
<keyword evidence="9" id="KW-1185">Reference proteome</keyword>
<evidence type="ECO:0000259" key="7">
    <source>
        <dbReference type="PROSITE" id="PS50158"/>
    </source>
</evidence>
<evidence type="ECO:0000256" key="4">
    <source>
        <dbReference type="ARBA" id="ARBA00022840"/>
    </source>
</evidence>
<dbReference type="InterPro" id="IPR041679">
    <property type="entry name" value="DNA2/NAM7-like_C"/>
</dbReference>
<dbReference type="PANTHER" id="PTHR43788">
    <property type="entry name" value="DNA2/NAM7 HELICASE FAMILY MEMBER"/>
    <property type="match status" value="1"/>
</dbReference>
<dbReference type="AlphaFoldDB" id="A0A4Z1F2H8"/>
<dbReference type="PANTHER" id="PTHR43788:SF8">
    <property type="entry name" value="DNA-BINDING PROTEIN SMUBP-2"/>
    <property type="match status" value="1"/>
</dbReference>
<organism evidence="8 9">
    <name type="scientific">Botrytis tulipae</name>
    <dbReference type="NCBI Taxonomy" id="87230"/>
    <lineage>
        <taxon>Eukaryota</taxon>
        <taxon>Fungi</taxon>
        <taxon>Dikarya</taxon>
        <taxon>Ascomycota</taxon>
        <taxon>Pezizomycotina</taxon>
        <taxon>Leotiomycetes</taxon>
        <taxon>Helotiales</taxon>
        <taxon>Sclerotiniaceae</taxon>
        <taxon>Botrytis</taxon>
    </lineage>
</organism>
<dbReference type="SUPFAM" id="SSF52540">
    <property type="entry name" value="P-loop containing nucleoside triphosphate hydrolases"/>
    <property type="match status" value="1"/>
</dbReference>
<keyword evidence="5" id="KW-0863">Zinc-finger</keyword>
<dbReference type="OrthoDB" id="3564896at2759"/>
<keyword evidence="2" id="KW-0378">Hydrolase</keyword>
<reference evidence="8 9" key="1">
    <citation type="submission" date="2017-12" db="EMBL/GenBank/DDBJ databases">
        <title>Comparative genomics of Botrytis spp.</title>
        <authorList>
            <person name="Valero-Jimenez C.A."/>
            <person name="Tapia P."/>
            <person name="Veloso J."/>
            <person name="Silva-Moreno E."/>
            <person name="Staats M."/>
            <person name="Valdes J.H."/>
            <person name="Van Kan J.A.L."/>
        </authorList>
    </citation>
    <scope>NUCLEOTIDE SEQUENCE [LARGE SCALE GENOMIC DNA]</scope>
    <source>
        <strain evidence="8 9">Bt9001</strain>
    </source>
</reference>
<dbReference type="PROSITE" id="PS50158">
    <property type="entry name" value="ZF_CCHC"/>
    <property type="match status" value="1"/>
</dbReference>
<evidence type="ECO:0000313" key="9">
    <source>
        <dbReference type="Proteomes" id="UP000297777"/>
    </source>
</evidence>
<feature type="domain" description="CCHC-type" evidence="7">
    <location>
        <begin position="1050"/>
        <end position="1063"/>
    </location>
</feature>